<evidence type="ECO:0000313" key="2">
    <source>
        <dbReference type="Proteomes" id="UP000204421"/>
    </source>
</evidence>
<protein>
    <submittedName>
        <fullName evidence="1">Helix-turn-helix DNA binding domain protein</fullName>
    </submittedName>
</protein>
<evidence type="ECO:0000313" key="1">
    <source>
        <dbReference type="EMBL" id="AKQ07640.1"/>
    </source>
</evidence>
<accession>A0A0H4TGW8</accession>
<gene>
    <name evidence="1" type="ORF">SEA_SMEADLEY_72</name>
</gene>
<dbReference type="KEGG" id="vg:26630676"/>
<dbReference type="Proteomes" id="UP000204421">
    <property type="component" value="Segment"/>
</dbReference>
<name>A0A0H4TGW8_9CAUD</name>
<organism evidence="1 2">
    <name type="scientific">Mycobacterium phage Smeadley</name>
    <dbReference type="NCBI Taxonomy" id="1673873"/>
    <lineage>
        <taxon>Viruses</taxon>
        <taxon>Duplodnaviria</taxon>
        <taxon>Heunggongvirae</taxon>
        <taxon>Uroviricota</taxon>
        <taxon>Caudoviricetes</taxon>
        <taxon>Fromanvirus</taxon>
        <taxon>Fromanvirus astro</taxon>
    </lineage>
</organism>
<sequence>MSVQATSVESYRASLPELPSREAEVHDALQTIGPMCNREISDLLGRPINVITPAVFSLRERGLVRESHRGIFEPTNRKVIYWKA</sequence>
<dbReference type="EMBL" id="KT184694">
    <property type="protein sequence ID" value="AKQ07640.1"/>
    <property type="molecule type" value="Genomic_DNA"/>
</dbReference>
<dbReference type="GeneID" id="26630676"/>
<dbReference type="OrthoDB" id="19950at10239"/>
<dbReference type="InterPro" id="IPR036390">
    <property type="entry name" value="WH_DNA-bd_sf"/>
</dbReference>
<dbReference type="SUPFAM" id="SSF46785">
    <property type="entry name" value="Winged helix' DNA-binding domain"/>
    <property type="match status" value="1"/>
</dbReference>
<reference evidence="1 2" key="1">
    <citation type="submission" date="2015-06" db="EMBL/GenBank/DDBJ databases">
        <authorList>
            <person name="Akther S."/>
            <person name="Anaya M."/>
            <person name="Carvajal B."/>
            <person name="Chen Y."/>
            <person name="Estrada B."/>
            <person name="Gedeon F."/>
            <person name="Golebiewska U.P."/>
            <person name="Gu W."/>
            <person name="Hernandez A."/>
            <person name="Islam T."/>
            <person name="Jin Y."/>
            <person name="Jung S.M.I.N."/>
            <person name="Nieves W."/>
            <person name="Patel N."/>
            <person name="Qu S."/>
            <person name="Sookdeo T."/>
            <person name="Tobar N."/>
            <person name="Victor W."/>
            <person name="Serrano M.G."/>
            <person name="Buck G."/>
            <person name="Lee V."/>
            <person name="Wang Y."/>
            <person name="Carvalho R."/>
            <person name="Voegtly L."/>
            <person name="Shi R."/>
            <person name="Duckworth R."/>
            <person name="Johnson A."/>
            <person name="Loviza R."/>
            <person name="Walstead R."/>
            <person name="Shah Z."/>
            <person name="Kiflezghi M."/>
            <person name="Wade K."/>
            <person name="Delesalle V.A."/>
            <person name="Bradley K.W."/>
            <person name="Asai D.J."/>
            <person name="Bowman C.A."/>
            <person name="Russell D.A."/>
            <person name="Pope W.H."/>
            <person name="Jacobs-Sera D."/>
            <person name="Hendrix R.W."/>
            <person name="Hatfull G.F."/>
        </authorList>
    </citation>
    <scope>NUCLEOTIDE SEQUENCE [LARGE SCALE GENOMIC DNA]</scope>
</reference>
<proteinExistence type="predicted"/>
<dbReference type="RefSeq" id="YP_009204162.1">
    <property type="nucleotide sequence ID" value="NC_028860.1"/>
</dbReference>